<dbReference type="PANTHER" id="PTHR43725:SF47">
    <property type="entry name" value="UDP-GLUCOSE 4-EPIMERASE"/>
    <property type="match status" value="1"/>
</dbReference>
<dbReference type="UniPathway" id="UPA00214"/>
<dbReference type="EMBL" id="CABVGX010000001">
    <property type="protein sequence ID" value="VVM37932.1"/>
    <property type="molecule type" value="Genomic_DNA"/>
</dbReference>
<comment type="similarity">
    <text evidence="4 10">Belongs to the NAD(P)-dependent epimerase/dehydratase family.</text>
</comment>
<dbReference type="CDD" id="cd05247">
    <property type="entry name" value="UDP_G4E_1_SDR_e"/>
    <property type="match status" value="1"/>
</dbReference>
<evidence type="ECO:0000256" key="1">
    <source>
        <dbReference type="ARBA" id="ARBA00000083"/>
    </source>
</evidence>
<keyword evidence="7 10" id="KW-0520">NAD</keyword>
<evidence type="ECO:0000259" key="11">
    <source>
        <dbReference type="Pfam" id="PF01370"/>
    </source>
</evidence>
<evidence type="ECO:0000256" key="2">
    <source>
        <dbReference type="ARBA" id="ARBA00001911"/>
    </source>
</evidence>
<dbReference type="Proteomes" id="UP000325607">
    <property type="component" value="Unassembled WGS sequence"/>
</dbReference>
<accession>A0A5E6P6F2</accession>
<dbReference type="Gene3D" id="3.40.50.720">
    <property type="entry name" value="NAD(P)-binding Rossmann-like Domain"/>
    <property type="match status" value="1"/>
</dbReference>
<reference evidence="12 13" key="1">
    <citation type="submission" date="2019-09" db="EMBL/GenBank/DDBJ databases">
        <authorList>
            <person name="Chandra G."/>
            <person name="Truman W A."/>
        </authorList>
    </citation>
    <scope>NUCLEOTIDE SEQUENCE [LARGE SCALE GENOMIC DNA]</scope>
    <source>
        <strain evidence="12">PS645</strain>
    </source>
</reference>
<evidence type="ECO:0000256" key="3">
    <source>
        <dbReference type="ARBA" id="ARBA00004947"/>
    </source>
</evidence>
<keyword evidence="9 10" id="KW-0413">Isomerase</keyword>
<keyword evidence="8" id="KW-0299">Galactose metabolism</keyword>
<dbReference type="GO" id="GO:0006012">
    <property type="term" value="P:galactose metabolic process"/>
    <property type="evidence" value="ECO:0007669"/>
    <property type="project" value="UniProtKB-UniPathway"/>
</dbReference>
<gene>
    <name evidence="12" type="primary">galE_1</name>
    <name evidence="12" type="ORF">PS645_00118</name>
</gene>
<dbReference type="RefSeq" id="WP_150578651.1">
    <property type="nucleotide sequence ID" value="NZ_CABVGX010000001.1"/>
</dbReference>
<evidence type="ECO:0000256" key="7">
    <source>
        <dbReference type="ARBA" id="ARBA00023027"/>
    </source>
</evidence>
<dbReference type="Gene3D" id="3.90.25.10">
    <property type="entry name" value="UDP-galactose 4-epimerase, domain 1"/>
    <property type="match status" value="1"/>
</dbReference>
<evidence type="ECO:0000256" key="4">
    <source>
        <dbReference type="ARBA" id="ARBA00007637"/>
    </source>
</evidence>
<dbReference type="OrthoDB" id="9803010at2"/>
<evidence type="ECO:0000256" key="5">
    <source>
        <dbReference type="ARBA" id="ARBA00013189"/>
    </source>
</evidence>
<evidence type="ECO:0000313" key="13">
    <source>
        <dbReference type="Proteomes" id="UP000325607"/>
    </source>
</evidence>
<comment type="subunit">
    <text evidence="10">Homodimer.</text>
</comment>
<evidence type="ECO:0000256" key="10">
    <source>
        <dbReference type="RuleBase" id="RU366046"/>
    </source>
</evidence>
<evidence type="ECO:0000256" key="6">
    <source>
        <dbReference type="ARBA" id="ARBA00018569"/>
    </source>
</evidence>
<dbReference type="PANTHER" id="PTHR43725">
    <property type="entry name" value="UDP-GLUCOSE 4-EPIMERASE"/>
    <property type="match status" value="1"/>
</dbReference>
<dbReference type="GO" id="GO:0005829">
    <property type="term" value="C:cytosol"/>
    <property type="evidence" value="ECO:0007669"/>
    <property type="project" value="TreeGrafter"/>
</dbReference>
<evidence type="ECO:0000313" key="12">
    <source>
        <dbReference type="EMBL" id="VVM37932.1"/>
    </source>
</evidence>
<dbReference type="AlphaFoldDB" id="A0A5E6P6F2"/>
<dbReference type="GO" id="GO:0003978">
    <property type="term" value="F:UDP-glucose 4-epimerase activity"/>
    <property type="evidence" value="ECO:0007669"/>
    <property type="project" value="UniProtKB-UniRule"/>
</dbReference>
<dbReference type="InterPro" id="IPR005886">
    <property type="entry name" value="UDP_G4E"/>
</dbReference>
<evidence type="ECO:0000256" key="8">
    <source>
        <dbReference type="ARBA" id="ARBA00023144"/>
    </source>
</evidence>
<dbReference type="Pfam" id="PF01370">
    <property type="entry name" value="Epimerase"/>
    <property type="match status" value="1"/>
</dbReference>
<proteinExistence type="inferred from homology"/>
<dbReference type="InterPro" id="IPR001509">
    <property type="entry name" value="Epimerase_deHydtase"/>
</dbReference>
<protein>
    <recommendedName>
        <fullName evidence="6 10">UDP-glucose 4-epimerase</fullName>
        <ecNumber evidence="5 10">5.1.3.2</ecNumber>
    </recommendedName>
</protein>
<dbReference type="InterPro" id="IPR036291">
    <property type="entry name" value="NAD(P)-bd_dom_sf"/>
</dbReference>
<feature type="domain" description="NAD-dependent epimerase/dehydratase" evidence="11">
    <location>
        <begin position="2"/>
        <end position="261"/>
    </location>
</feature>
<evidence type="ECO:0000256" key="9">
    <source>
        <dbReference type="ARBA" id="ARBA00023235"/>
    </source>
</evidence>
<keyword evidence="10" id="KW-0119">Carbohydrate metabolism</keyword>
<sequence length="342" mass="37135">MILVTGGAGYIGAHVCVELLLKGNDVLILDNLCNSSRIAIERIAAIGNSRPGFIKGDVRNRALLERVFDDYPIDAVVHCAGLKAVGESVREPLRYFETNVSGSVTLCQAMANAGVHTLLFSSSATVYGDCAQMPIDEACVPGQPANPYGHSKLMAENVMSSIARSDERWSVGLLRYFNPIGAHRSGSLGEAPSATPNNLLPYLLQVATGERATLNVFGDDYATPDGTGVRDYIHVMDLAAGHLKALDYLQRKTGVHVWNLGTGCGYSVLEVVRAFERISGVNIALNYSPRRSGDIAQCWADPGKAERQLGWRATRDLDEMLRDAWRWQCQNPHGYEVAALVS</sequence>
<name>A0A5E6P6F2_PSEFL</name>
<comment type="pathway">
    <text evidence="3 10">Carbohydrate metabolism; galactose metabolism.</text>
</comment>
<organism evidence="12 13">
    <name type="scientific">Pseudomonas fluorescens</name>
    <dbReference type="NCBI Taxonomy" id="294"/>
    <lineage>
        <taxon>Bacteria</taxon>
        <taxon>Pseudomonadati</taxon>
        <taxon>Pseudomonadota</taxon>
        <taxon>Gammaproteobacteria</taxon>
        <taxon>Pseudomonadales</taxon>
        <taxon>Pseudomonadaceae</taxon>
        <taxon>Pseudomonas</taxon>
    </lineage>
</organism>
<dbReference type="SUPFAM" id="SSF51735">
    <property type="entry name" value="NAD(P)-binding Rossmann-fold domains"/>
    <property type="match status" value="1"/>
</dbReference>
<dbReference type="EC" id="5.1.3.2" evidence="5 10"/>
<comment type="cofactor">
    <cofactor evidence="2 10">
        <name>NAD(+)</name>
        <dbReference type="ChEBI" id="CHEBI:57540"/>
    </cofactor>
</comment>
<dbReference type="NCBIfam" id="NF007956">
    <property type="entry name" value="PRK10675.1"/>
    <property type="match status" value="1"/>
</dbReference>
<comment type="catalytic activity">
    <reaction evidence="1 10">
        <text>UDP-alpha-D-glucose = UDP-alpha-D-galactose</text>
        <dbReference type="Rhea" id="RHEA:22168"/>
        <dbReference type="ChEBI" id="CHEBI:58885"/>
        <dbReference type="ChEBI" id="CHEBI:66914"/>
        <dbReference type="EC" id="5.1.3.2"/>
    </reaction>
</comment>
<dbReference type="NCBIfam" id="TIGR01179">
    <property type="entry name" value="galE"/>
    <property type="match status" value="1"/>
</dbReference>